<dbReference type="InterPro" id="IPR052340">
    <property type="entry name" value="RNase_Y/CdgJ"/>
</dbReference>
<evidence type="ECO:0000313" key="3">
    <source>
        <dbReference type="Proteomes" id="UP001595692"/>
    </source>
</evidence>
<dbReference type="Pfam" id="PF08668">
    <property type="entry name" value="HDOD"/>
    <property type="match status" value="1"/>
</dbReference>
<dbReference type="InterPro" id="IPR013976">
    <property type="entry name" value="HDOD"/>
</dbReference>
<dbReference type="SUPFAM" id="SSF109604">
    <property type="entry name" value="HD-domain/PDEase-like"/>
    <property type="match status" value="1"/>
</dbReference>
<proteinExistence type="predicted"/>
<keyword evidence="3" id="KW-1185">Reference proteome</keyword>
<comment type="caution">
    <text evidence="2">The sequence shown here is derived from an EMBL/GenBank/DDBJ whole genome shotgun (WGS) entry which is preliminary data.</text>
</comment>
<organism evidence="2 3">
    <name type="scientific">Pseudaeromonas sharmana</name>
    <dbReference type="NCBI Taxonomy" id="328412"/>
    <lineage>
        <taxon>Bacteria</taxon>
        <taxon>Pseudomonadati</taxon>
        <taxon>Pseudomonadota</taxon>
        <taxon>Gammaproteobacteria</taxon>
        <taxon>Aeromonadales</taxon>
        <taxon>Aeromonadaceae</taxon>
        <taxon>Pseudaeromonas</taxon>
    </lineage>
</organism>
<sequence length="276" mass="30739">MSMDNIFSKIKQLPVIPKLLHELMQSFSDENSRIEEIAKKISMDQVISAKVLKMANSAAYRRGAEITSIEQAVIRLGFNALRSLVVASGIMTSFKTPANFDKNKFWVDTFQVATIAKSLASDCRTIAPETAFTCALLHNIGELLIQSTLPEEASLINMSINQGNSRIDAQREMLGFDYSQVGAELARRWNLSDTFIRAIAQQLDPLSFEPVSHEAILIRLAMFVSFAWNAGVPPQVIIARFPTPLAQHLGIDPQNMANRLEELHQQGNELANMLTH</sequence>
<dbReference type="Proteomes" id="UP001595692">
    <property type="component" value="Unassembled WGS sequence"/>
</dbReference>
<evidence type="ECO:0000259" key="1">
    <source>
        <dbReference type="PROSITE" id="PS51833"/>
    </source>
</evidence>
<dbReference type="EMBL" id="JBHSAF010000007">
    <property type="protein sequence ID" value="MFC3913360.1"/>
    <property type="molecule type" value="Genomic_DNA"/>
</dbReference>
<dbReference type="RefSeq" id="WP_377151650.1">
    <property type="nucleotide sequence ID" value="NZ_JBHSAF010000007.1"/>
</dbReference>
<dbReference type="Gene3D" id="1.10.3210.10">
    <property type="entry name" value="Hypothetical protein af1432"/>
    <property type="match status" value="1"/>
</dbReference>
<protein>
    <submittedName>
        <fullName evidence="2">HDOD domain-containing protein</fullName>
    </submittedName>
</protein>
<feature type="domain" description="HDOD" evidence="1">
    <location>
        <begin position="13"/>
        <end position="205"/>
    </location>
</feature>
<accession>A0ABV8CMB7</accession>
<gene>
    <name evidence="2" type="ORF">ACFOSS_07785</name>
</gene>
<dbReference type="PANTHER" id="PTHR33525">
    <property type="match status" value="1"/>
</dbReference>
<reference evidence="3" key="1">
    <citation type="journal article" date="2019" name="Int. J. Syst. Evol. Microbiol.">
        <title>The Global Catalogue of Microorganisms (GCM) 10K type strain sequencing project: providing services to taxonomists for standard genome sequencing and annotation.</title>
        <authorList>
            <consortium name="The Broad Institute Genomics Platform"/>
            <consortium name="The Broad Institute Genome Sequencing Center for Infectious Disease"/>
            <person name="Wu L."/>
            <person name="Ma J."/>
        </authorList>
    </citation>
    <scope>NUCLEOTIDE SEQUENCE [LARGE SCALE GENOMIC DNA]</scope>
    <source>
        <strain evidence="3">CCUG 54939</strain>
    </source>
</reference>
<name>A0ABV8CMB7_9GAMM</name>
<dbReference type="PROSITE" id="PS51833">
    <property type="entry name" value="HDOD"/>
    <property type="match status" value="1"/>
</dbReference>
<dbReference type="PANTHER" id="PTHR33525:SF6">
    <property type="entry name" value="HDOD DOMAIN-CONTAINING PROTEIN"/>
    <property type="match status" value="1"/>
</dbReference>
<evidence type="ECO:0000313" key="2">
    <source>
        <dbReference type="EMBL" id="MFC3913360.1"/>
    </source>
</evidence>